<evidence type="ECO:0000256" key="4">
    <source>
        <dbReference type="ARBA" id="ARBA00022692"/>
    </source>
</evidence>
<keyword evidence="3" id="KW-1003">Cell membrane</keyword>
<evidence type="ECO:0000256" key="3">
    <source>
        <dbReference type="ARBA" id="ARBA00022475"/>
    </source>
</evidence>
<sequence>MTTDQHSPEGGIKHRHRHEGPQRHIVVFIFSIVLTLIAFAAVAAGGVNATFAVIILLVMAVLQVILQMGFWMHLKDKGHLLPIIFMLGGFFIAGTCIVMSLYWVWWD</sequence>
<dbReference type="GO" id="GO:0009319">
    <property type="term" value="C:cytochrome o ubiquinol oxidase complex"/>
    <property type="evidence" value="ECO:0007669"/>
    <property type="project" value="TreeGrafter"/>
</dbReference>
<dbReference type="InterPro" id="IPR050968">
    <property type="entry name" value="Cytochrome_c_oxidase_bac_sub4"/>
</dbReference>
<dbReference type="GO" id="GO:0005886">
    <property type="term" value="C:plasma membrane"/>
    <property type="evidence" value="ECO:0007669"/>
    <property type="project" value="UniProtKB-SubCell"/>
</dbReference>
<evidence type="ECO:0000256" key="6">
    <source>
        <dbReference type="ARBA" id="ARBA00023136"/>
    </source>
</evidence>
<comment type="similarity">
    <text evidence="2">Belongs to the cytochrome c oxidase bacterial subunit 4 family.</text>
</comment>
<feature type="transmembrane region" description="Helical" evidence="7">
    <location>
        <begin position="51"/>
        <end position="71"/>
    </location>
</feature>
<keyword evidence="5 7" id="KW-1133">Transmembrane helix</keyword>
<feature type="transmembrane region" description="Helical" evidence="7">
    <location>
        <begin position="83"/>
        <end position="105"/>
    </location>
</feature>
<evidence type="ECO:0000256" key="5">
    <source>
        <dbReference type="ARBA" id="ARBA00022989"/>
    </source>
</evidence>
<evidence type="ECO:0000256" key="2">
    <source>
        <dbReference type="ARBA" id="ARBA00008079"/>
    </source>
</evidence>
<reference evidence="8 9" key="1">
    <citation type="submission" date="2019-11" db="EMBL/GenBank/DDBJ databases">
        <title>Paenibacillus monticola sp. nov., a novel PGPR strain isolated from mountain sample in China.</title>
        <authorList>
            <person name="Zhao Q."/>
            <person name="Li H.-P."/>
            <person name="Zhang J.-L."/>
        </authorList>
    </citation>
    <scope>NUCLEOTIDE SEQUENCE [LARGE SCALE GENOMIC DNA]</scope>
    <source>
        <strain evidence="8 9">LC-T2</strain>
    </source>
</reference>
<dbReference type="EMBL" id="WJXB01000009">
    <property type="protein sequence ID" value="MRN55473.1"/>
    <property type="molecule type" value="Genomic_DNA"/>
</dbReference>
<dbReference type="Proteomes" id="UP000463051">
    <property type="component" value="Unassembled WGS sequence"/>
</dbReference>
<evidence type="ECO:0000256" key="1">
    <source>
        <dbReference type="ARBA" id="ARBA00004651"/>
    </source>
</evidence>
<dbReference type="Pfam" id="PF03626">
    <property type="entry name" value="COX4_pro"/>
    <property type="match status" value="1"/>
</dbReference>
<keyword evidence="4 7" id="KW-0812">Transmembrane</keyword>
<comment type="caution">
    <text evidence="8">The sequence shown here is derived from an EMBL/GenBank/DDBJ whole genome shotgun (WGS) entry which is preliminary data.</text>
</comment>
<dbReference type="GO" id="GO:0009486">
    <property type="term" value="F:cytochrome bo3 ubiquinol oxidase activity"/>
    <property type="evidence" value="ECO:0007669"/>
    <property type="project" value="TreeGrafter"/>
</dbReference>
<keyword evidence="9" id="KW-1185">Reference proteome</keyword>
<feature type="transmembrane region" description="Helical" evidence="7">
    <location>
        <begin position="25"/>
        <end position="45"/>
    </location>
</feature>
<gene>
    <name evidence="8" type="ORF">GJB61_21045</name>
</gene>
<dbReference type="AlphaFoldDB" id="A0A7X2H9S3"/>
<comment type="subcellular location">
    <subcellularLocation>
        <location evidence="1">Cell membrane</location>
        <topology evidence="1">Multi-pass membrane protein</topology>
    </subcellularLocation>
</comment>
<evidence type="ECO:0000313" key="9">
    <source>
        <dbReference type="Proteomes" id="UP000463051"/>
    </source>
</evidence>
<dbReference type="GO" id="GO:0019646">
    <property type="term" value="P:aerobic electron transport chain"/>
    <property type="evidence" value="ECO:0007669"/>
    <property type="project" value="TreeGrafter"/>
</dbReference>
<evidence type="ECO:0000256" key="7">
    <source>
        <dbReference type="SAM" id="Phobius"/>
    </source>
</evidence>
<accession>A0A7X2H9S3</accession>
<evidence type="ECO:0000313" key="8">
    <source>
        <dbReference type="EMBL" id="MRN55473.1"/>
    </source>
</evidence>
<keyword evidence="6 7" id="KW-0472">Membrane</keyword>
<organism evidence="8 9">
    <name type="scientific">Paenibacillus monticola</name>
    <dbReference type="NCBI Taxonomy" id="2666075"/>
    <lineage>
        <taxon>Bacteria</taxon>
        <taxon>Bacillati</taxon>
        <taxon>Bacillota</taxon>
        <taxon>Bacilli</taxon>
        <taxon>Bacillales</taxon>
        <taxon>Paenibacillaceae</taxon>
        <taxon>Paenibacillus</taxon>
    </lineage>
</organism>
<dbReference type="GO" id="GO:0015078">
    <property type="term" value="F:proton transmembrane transporter activity"/>
    <property type="evidence" value="ECO:0007669"/>
    <property type="project" value="TreeGrafter"/>
</dbReference>
<dbReference type="PANTHER" id="PTHR36835">
    <property type="entry name" value="CYTOCHROME BO(3) UBIQUINOL OXIDASE SUBUNIT 4"/>
    <property type="match status" value="1"/>
</dbReference>
<dbReference type="PANTHER" id="PTHR36835:SF1">
    <property type="entry name" value="CYTOCHROME BO(3) UBIQUINOL OXIDASE SUBUNIT 4"/>
    <property type="match status" value="1"/>
</dbReference>
<dbReference type="InterPro" id="IPR005171">
    <property type="entry name" value="Cyt_c_oxidase_su4_prok"/>
</dbReference>
<dbReference type="GO" id="GO:0015990">
    <property type="term" value="P:electron transport coupled proton transport"/>
    <property type="evidence" value="ECO:0007669"/>
    <property type="project" value="TreeGrafter"/>
</dbReference>
<proteinExistence type="inferred from homology"/>
<dbReference type="RefSeq" id="WP_154120987.1">
    <property type="nucleotide sequence ID" value="NZ_WJXB01000009.1"/>
</dbReference>
<name>A0A7X2H9S3_9BACL</name>
<protein>
    <submittedName>
        <fullName evidence="8">Cytochrome C oxidase subunit IV</fullName>
    </submittedName>
</protein>